<dbReference type="InterPro" id="IPR019542">
    <property type="entry name" value="Enhancer_polycomb-like_N"/>
</dbReference>
<dbReference type="PROSITE" id="PS51805">
    <property type="entry name" value="EPHD"/>
    <property type="match status" value="1"/>
</dbReference>
<feature type="domain" description="PHD-type" evidence="9">
    <location>
        <begin position="223"/>
        <end position="339"/>
    </location>
</feature>
<comment type="caution">
    <text evidence="10">The sequence shown here is derived from an EMBL/GenBank/DDBJ whole genome shotgun (WGS) entry which is preliminary data.</text>
</comment>
<organism evidence="10 11">
    <name type="scientific">Geodia barretti</name>
    <name type="common">Barrett's horny sponge</name>
    <dbReference type="NCBI Taxonomy" id="519541"/>
    <lineage>
        <taxon>Eukaryota</taxon>
        <taxon>Metazoa</taxon>
        <taxon>Porifera</taxon>
        <taxon>Demospongiae</taxon>
        <taxon>Heteroscleromorpha</taxon>
        <taxon>Tetractinellida</taxon>
        <taxon>Astrophorina</taxon>
        <taxon>Geodiidae</taxon>
        <taxon>Geodia</taxon>
    </lineage>
</organism>
<dbReference type="InterPro" id="IPR019786">
    <property type="entry name" value="Zinc_finger_PHD-type_CS"/>
</dbReference>
<accession>A0AA35SYF9</accession>
<dbReference type="InterPro" id="IPR001965">
    <property type="entry name" value="Znf_PHD"/>
</dbReference>
<evidence type="ECO:0000313" key="11">
    <source>
        <dbReference type="Proteomes" id="UP001174909"/>
    </source>
</evidence>
<dbReference type="PROSITE" id="PS50016">
    <property type="entry name" value="ZF_PHD_2"/>
    <property type="match status" value="1"/>
</dbReference>
<keyword evidence="4" id="KW-0862">Zinc</keyword>
<dbReference type="InterPro" id="IPR011011">
    <property type="entry name" value="Znf_FYVE_PHD"/>
</dbReference>
<feature type="compositionally biased region" description="Acidic residues" evidence="7">
    <location>
        <begin position="465"/>
        <end position="474"/>
    </location>
</feature>
<proteinExistence type="inferred from homology"/>
<dbReference type="Proteomes" id="UP001174909">
    <property type="component" value="Unassembled WGS sequence"/>
</dbReference>
<feature type="compositionally biased region" description="Basic and acidic residues" evidence="7">
    <location>
        <begin position="416"/>
        <end position="428"/>
    </location>
</feature>
<dbReference type="InterPro" id="IPR034732">
    <property type="entry name" value="EPHD"/>
</dbReference>
<evidence type="ECO:0000256" key="1">
    <source>
        <dbReference type="ARBA" id="ARBA00022723"/>
    </source>
</evidence>
<evidence type="ECO:0000259" key="9">
    <source>
        <dbReference type="PROSITE" id="PS51805"/>
    </source>
</evidence>
<comment type="similarity">
    <text evidence="5">Belongs to the JADE family.</text>
</comment>
<dbReference type="FunFam" id="3.30.40.10:FF:000030">
    <property type="entry name" value="Protein Jade-1 isoform 1"/>
    <property type="match status" value="1"/>
</dbReference>
<evidence type="ECO:0000256" key="3">
    <source>
        <dbReference type="ARBA" id="ARBA00022771"/>
    </source>
</evidence>
<keyword evidence="1" id="KW-0479">Metal-binding</keyword>
<dbReference type="SMART" id="SM00249">
    <property type="entry name" value="PHD"/>
    <property type="match status" value="2"/>
</dbReference>
<evidence type="ECO:0000256" key="4">
    <source>
        <dbReference type="ARBA" id="ARBA00022833"/>
    </source>
</evidence>
<feature type="region of interest" description="Disordered" evidence="7">
    <location>
        <begin position="335"/>
        <end position="370"/>
    </location>
</feature>
<keyword evidence="2" id="KW-0677">Repeat</keyword>
<gene>
    <name evidence="10" type="ORF">GBAR_LOCUS21200</name>
</gene>
<dbReference type="FunFam" id="3.30.40.10:FF:000004">
    <property type="entry name" value="Jade family PHD finger 2"/>
    <property type="match status" value="1"/>
</dbReference>
<protein>
    <submittedName>
        <fullName evidence="10">Protein Jade-3</fullName>
    </submittedName>
</protein>
<dbReference type="PANTHER" id="PTHR13793:SF160">
    <property type="entry name" value="PHD FINGER PROTEIN RHINOCEROS"/>
    <property type="match status" value="1"/>
</dbReference>
<dbReference type="InterPro" id="IPR050701">
    <property type="entry name" value="Histone_Mod_Regulator"/>
</dbReference>
<keyword evidence="11" id="KW-1185">Reference proteome</keyword>
<dbReference type="EMBL" id="CASHTH010002970">
    <property type="protein sequence ID" value="CAI8037994.1"/>
    <property type="molecule type" value="Genomic_DNA"/>
</dbReference>
<dbReference type="CDD" id="cd15492">
    <property type="entry name" value="PHD_BRPF_JADE_like"/>
    <property type="match status" value="1"/>
</dbReference>
<reference evidence="10" key="1">
    <citation type="submission" date="2023-03" db="EMBL/GenBank/DDBJ databases">
        <authorList>
            <person name="Steffen K."/>
            <person name="Cardenas P."/>
        </authorList>
    </citation>
    <scope>NUCLEOTIDE SEQUENCE</scope>
</reference>
<feature type="region of interest" description="Disordered" evidence="7">
    <location>
        <begin position="404"/>
        <end position="484"/>
    </location>
</feature>
<dbReference type="GO" id="GO:0006357">
    <property type="term" value="P:regulation of transcription by RNA polymerase II"/>
    <property type="evidence" value="ECO:0007669"/>
    <property type="project" value="TreeGrafter"/>
</dbReference>
<dbReference type="SUPFAM" id="SSF57903">
    <property type="entry name" value="FYVE/PHD zinc finger"/>
    <property type="match status" value="1"/>
</dbReference>
<evidence type="ECO:0000256" key="7">
    <source>
        <dbReference type="SAM" id="MobiDB-lite"/>
    </source>
</evidence>
<dbReference type="Pfam" id="PF13831">
    <property type="entry name" value="PHD_2"/>
    <property type="match status" value="1"/>
</dbReference>
<evidence type="ECO:0000256" key="6">
    <source>
        <dbReference type="PROSITE-ProRule" id="PRU00146"/>
    </source>
</evidence>
<sequence length="484" mass="54219">MAHPRLLLGSAPFVEEERQEKLFRSDLISAMKLPDSLQMDSSSYFTVKEAWRREWEVGVQVCVSPEQMPKPAARLIHNSPEISKDFRMPPSLYTEETTESRYVEYDLDDMDVNWLEQVNLQRKFRALAGPDGLSEDTFREAIIALETKCQQNMACAVVTDETLGIEYDEETVCDVCRDRESEDTNDMIFCDVCNLCVHQACYGLPTIPRGRWLCKTCSTGERDTPCMLCLNSGGALKRVRPGNTNWAHLSCALWIPEVKIGNAEKMEPITNTEDIPASRWNLVCCVCRRKGGACVQCSHPHCVTAYHITCAFSSGLETHTRLDVRNNGVIHESYCPKHSPAAPLPHHQTPQPLTPEERHEPLFPAPASPRAVPHVHFSRYSGTLSLPPSKDLHSPLQLLETQESFATQSSPPLTFAHRDNQCRTEGRTGSRQPVRSRGRPKLSQNHLHPPEPGEGQKPGIHGTEEGESEKEDVELPARNPGVGV</sequence>
<evidence type="ECO:0000256" key="2">
    <source>
        <dbReference type="ARBA" id="ARBA00022737"/>
    </source>
</evidence>
<evidence type="ECO:0000256" key="5">
    <source>
        <dbReference type="ARBA" id="ARBA00038371"/>
    </source>
</evidence>
<feature type="domain" description="PHD-type" evidence="8">
    <location>
        <begin position="170"/>
        <end position="220"/>
    </location>
</feature>
<dbReference type="PANTHER" id="PTHR13793">
    <property type="entry name" value="PHD FINGER PROTEINS"/>
    <property type="match status" value="1"/>
</dbReference>
<dbReference type="InterPro" id="IPR019787">
    <property type="entry name" value="Znf_PHD-finger"/>
</dbReference>
<dbReference type="AlphaFoldDB" id="A0AA35SYF9"/>
<dbReference type="PROSITE" id="PS01359">
    <property type="entry name" value="ZF_PHD_1"/>
    <property type="match status" value="1"/>
</dbReference>
<name>A0AA35SYF9_GEOBA</name>
<dbReference type="Pfam" id="PF13832">
    <property type="entry name" value="zf-HC5HC2H_2"/>
    <property type="match status" value="1"/>
</dbReference>
<evidence type="ECO:0000313" key="10">
    <source>
        <dbReference type="EMBL" id="CAI8037994.1"/>
    </source>
</evidence>
<dbReference type="InterPro" id="IPR013083">
    <property type="entry name" value="Znf_RING/FYVE/PHD"/>
</dbReference>
<dbReference type="Gene3D" id="3.30.40.10">
    <property type="entry name" value="Zinc/RING finger domain, C3HC4 (zinc finger)"/>
    <property type="match status" value="2"/>
</dbReference>
<keyword evidence="3 6" id="KW-0863">Zinc-finger</keyword>
<evidence type="ECO:0000259" key="8">
    <source>
        <dbReference type="PROSITE" id="PS50016"/>
    </source>
</evidence>
<dbReference type="Pfam" id="PF10513">
    <property type="entry name" value="EPL1"/>
    <property type="match status" value="1"/>
</dbReference>
<dbReference type="GO" id="GO:0008270">
    <property type="term" value="F:zinc ion binding"/>
    <property type="evidence" value="ECO:0007669"/>
    <property type="project" value="UniProtKB-KW"/>
</dbReference>